<dbReference type="InterPro" id="IPR015168">
    <property type="entry name" value="SsuA/THI5"/>
</dbReference>
<protein>
    <recommendedName>
        <fullName evidence="2">SsuA/THI5-like domain-containing protein</fullName>
    </recommendedName>
</protein>
<sequence length="338" mass="34390">MRTTTRTLGLPAVLALAAVLAACGGGGSDDGKAAAAPSSAAAPSGSADAGGAPEVADLTVGVVPVIDHAAVYIANQEGFFEEEGLTVTPQVMQGGAAALPAMVSGDLQAAFATYPSFFLAESKGLGVTIVAEGIRATEKTGGVFVPGDSDIQDAKGLAGATIAVNTLNNTGDVTIKAVLDEQGVDPASVKFVELAFPDMAPALERGDVDAAWLVEPFRTGVVANGGRMALASYSGVAEGIPVSGLAMTDEFVKENPNTAAAFARAIDKANAFIADNPDSAREIVTTYSQTKPEVAAKLELPEWRGGGVDAQEINRWNDLMISTGALTKPVDITQLVEK</sequence>
<evidence type="ECO:0000313" key="3">
    <source>
        <dbReference type="EMBL" id="KAE8764583.1"/>
    </source>
</evidence>
<keyword evidence="1" id="KW-0732">Signal</keyword>
<dbReference type="RefSeq" id="WP_152204157.1">
    <property type="nucleotide sequence ID" value="NZ_VUKF01000044.1"/>
</dbReference>
<dbReference type="PROSITE" id="PS51257">
    <property type="entry name" value="PROKAR_LIPOPROTEIN"/>
    <property type="match status" value="1"/>
</dbReference>
<feature type="domain" description="SsuA/THI5-like" evidence="2">
    <location>
        <begin position="67"/>
        <end position="280"/>
    </location>
</feature>
<dbReference type="PANTHER" id="PTHR30024">
    <property type="entry name" value="ALIPHATIC SULFONATES-BINDING PROTEIN-RELATED"/>
    <property type="match status" value="1"/>
</dbReference>
<feature type="chain" id="PRO_5039027857" description="SsuA/THI5-like domain-containing protein" evidence="1">
    <location>
        <begin position="22"/>
        <end position="338"/>
    </location>
</feature>
<dbReference type="SUPFAM" id="SSF53850">
    <property type="entry name" value="Periplasmic binding protein-like II"/>
    <property type="match status" value="1"/>
</dbReference>
<proteinExistence type="predicted"/>
<gene>
    <name evidence="3" type="ORF">GB883_08240</name>
</gene>
<dbReference type="Gene3D" id="3.40.190.10">
    <property type="entry name" value="Periplasmic binding protein-like II"/>
    <property type="match status" value="2"/>
</dbReference>
<organism evidence="3 4">
    <name type="scientific">Georgenia thermotolerans</name>
    <dbReference type="NCBI Taxonomy" id="527326"/>
    <lineage>
        <taxon>Bacteria</taxon>
        <taxon>Bacillati</taxon>
        <taxon>Actinomycetota</taxon>
        <taxon>Actinomycetes</taxon>
        <taxon>Micrococcales</taxon>
        <taxon>Bogoriellaceae</taxon>
        <taxon>Georgenia</taxon>
    </lineage>
</organism>
<dbReference type="OrthoDB" id="5174711at2"/>
<accession>A0A7J5URZ4</accession>
<feature type="signal peptide" evidence="1">
    <location>
        <begin position="1"/>
        <end position="21"/>
    </location>
</feature>
<keyword evidence="4" id="KW-1185">Reference proteome</keyword>
<dbReference type="Proteomes" id="UP000451860">
    <property type="component" value="Unassembled WGS sequence"/>
</dbReference>
<name>A0A7J5URZ4_9MICO</name>
<dbReference type="Pfam" id="PF09084">
    <property type="entry name" value="NMT1"/>
    <property type="match status" value="1"/>
</dbReference>
<dbReference type="EMBL" id="WHJE01000028">
    <property type="protein sequence ID" value="KAE8764583.1"/>
    <property type="molecule type" value="Genomic_DNA"/>
</dbReference>
<evidence type="ECO:0000259" key="2">
    <source>
        <dbReference type="Pfam" id="PF09084"/>
    </source>
</evidence>
<dbReference type="AlphaFoldDB" id="A0A7J5URZ4"/>
<evidence type="ECO:0000313" key="4">
    <source>
        <dbReference type="Proteomes" id="UP000451860"/>
    </source>
</evidence>
<reference evidence="3 4" key="1">
    <citation type="submission" date="2019-10" db="EMBL/GenBank/DDBJ databases">
        <title>Georgenia wutianyii sp. nov. and Georgenia yuyongxinii sp. nov. isolated from plateau pika (Ochotona curzoniae) in the Qinghai-Tibet plateau of China.</title>
        <authorList>
            <person name="Tian Z."/>
        </authorList>
    </citation>
    <scope>NUCLEOTIDE SEQUENCE [LARGE SCALE GENOMIC DNA]</scope>
    <source>
        <strain evidence="3 4">DSM 21501</strain>
    </source>
</reference>
<evidence type="ECO:0000256" key="1">
    <source>
        <dbReference type="SAM" id="SignalP"/>
    </source>
</evidence>
<comment type="caution">
    <text evidence="3">The sequence shown here is derived from an EMBL/GenBank/DDBJ whole genome shotgun (WGS) entry which is preliminary data.</text>
</comment>